<protein>
    <submittedName>
        <fullName evidence="10">ABC transporter ATP-binding protein/permease</fullName>
    </submittedName>
</protein>
<evidence type="ECO:0000256" key="4">
    <source>
        <dbReference type="ARBA" id="ARBA00022840"/>
    </source>
</evidence>
<proteinExistence type="predicted"/>
<keyword evidence="4 10" id="KW-0067">ATP-binding</keyword>
<evidence type="ECO:0000313" key="10">
    <source>
        <dbReference type="EMBL" id="AGT45086.1"/>
    </source>
</evidence>
<feature type="domain" description="ABC transmembrane type-1" evidence="9">
    <location>
        <begin position="1"/>
        <end position="261"/>
    </location>
</feature>
<dbReference type="STRING" id="1291379.TPE_2614"/>
<dbReference type="InterPro" id="IPR017871">
    <property type="entry name" value="ABC_transporter-like_CS"/>
</dbReference>
<dbReference type="AlphaFoldDB" id="S6A558"/>
<evidence type="ECO:0000313" key="11">
    <source>
        <dbReference type="Proteomes" id="UP000015620"/>
    </source>
</evidence>
<dbReference type="PANTHER" id="PTHR24221:SF654">
    <property type="entry name" value="ATP-BINDING CASSETTE SUB-FAMILY B MEMBER 6"/>
    <property type="match status" value="1"/>
</dbReference>
<evidence type="ECO:0000259" key="9">
    <source>
        <dbReference type="PROSITE" id="PS50929"/>
    </source>
</evidence>
<dbReference type="EMBL" id="CP004120">
    <property type="protein sequence ID" value="AGT45086.1"/>
    <property type="molecule type" value="Genomic_DNA"/>
</dbReference>
<dbReference type="GO" id="GO:0034040">
    <property type="term" value="F:ATPase-coupled lipid transmembrane transporter activity"/>
    <property type="evidence" value="ECO:0007669"/>
    <property type="project" value="TreeGrafter"/>
</dbReference>
<feature type="transmembrane region" description="Helical" evidence="7">
    <location>
        <begin position="118"/>
        <end position="137"/>
    </location>
</feature>
<reference evidence="10 11" key="1">
    <citation type="journal article" date="2013" name="PLoS ONE">
        <title>Genome-Wide Relatedness of Treponema pedis, from Gingiva and Necrotic Skin Lesions of Pigs, with the Human Oral Pathogen Treponema denticola.</title>
        <authorList>
            <person name="Svartstrom O."/>
            <person name="Mushtaq M."/>
            <person name="Pringle M."/>
            <person name="Segerman B."/>
        </authorList>
    </citation>
    <scope>NUCLEOTIDE SEQUENCE [LARGE SCALE GENOMIC DNA]</scope>
    <source>
        <strain evidence="10">T A4</strain>
    </source>
</reference>
<dbReference type="GO" id="GO:0016887">
    <property type="term" value="F:ATP hydrolysis activity"/>
    <property type="evidence" value="ECO:0007669"/>
    <property type="project" value="InterPro"/>
</dbReference>
<dbReference type="KEGG" id="tped:TPE_2614"/>
<evidence type="ECO:0000256" key="1">
    <source>
        <dbReference type="ARBA" id="ARBA00004651"/>
    </source>
</evidence>
<evidence type="ECO:0000256" key="5">
    <source>
        <dbReference type="ARBA" id="ARBA00022989"/>
    </source>
</evidence>
<dbReference type="CDD" id="cd03228">
    <property type="entry name" value="ABCC_MRP_Like"/>
    <property type="match status" value="1"/>
</dbReference>
<feature type="transmembrane region" description="Helical" evidence="7">
    <location>
        <begin position="90"/>
        <end position="112"/>
    </location>
</feature>
<evidence type="ECO:0000256" key="6">
    <source>
        <dbReference type="ARBA" id="ARBA00023136"/>
    </source>
</evidence>
<evidence type="ECO:0000256" key="7">
    <source>
        <dbReference type="SAM" id="Phobius"/>
    </source>
</evidence>
<name>S6A558_9SPIR</name>
<dbReference type="Proteomes" id="UP000015620">
    <property type="component" value="Chromosome"/>
</dbReference>
<dbReference type="InterPro" id="IPR039421">
    <property type="entry name" value="Type_1_exporter"/>
</dbReference>
<dbReference type="Pfam" id="PF00005">
    <property type="entry name" value="ABC_tran"/>
    <property type="match status" value="1"/>
</dbReference>
<dbReference type="GO" id="GO:0140359">
    <property type="term" value="F:ABC-type transporter activity"/>
    <property type="evidence" value="ECO:0007669"/>
    <property type="project" value="InterPro"/>
</dbReference>
<dbReference type="Gene3D" id="3.40.50.300">
    <property type="entry name" value="P-loop containing nucleotide triphosphate hydrolases"/>
    <property type="match status" value="1"/>
</dbReference>
<dbReference type="PANTHER" id="PTHR24221">
    <property type="entry name" value="ATP-BINDING CASSETTE SUB-FAMILY B"/>
    <property type="match status" value="1"/>
</dbReference>
<feature type="domain" description="ABC transporter" evidence="8">
    <location>
        <begin position="292"/>
        <end position="518"/>
    </location>
</feature>
<dbReference type="InterPro" id="IPR036640">
    <property type="entry name" value="ABC1_TM_sf"/>
</dbReference>
<keyword evidence="3" id="KW-0547">Nucleotide-binding</keyword>
<dbReference type="SUPFAM" id="SSF52540">
    <property type="entry name" value="P-loop containing nucleoside triphosphate hydrolases"/>
    <property type="match status" value="1"/>
</dbReference>
<dbReference type="PATRIC" id="fig|1291379.3.peg.2585"/>
<keyword evidence="11" id="KW-1185">Reference proteome</keyword>
<keyword evidence="6 7" id="KW-0472">Membrane</keyword>
<feature type="transmembrane region" description="Helical" evidence="7">
    <location>
        <begin position="244"/>
        <end position="266"/>
    </location>
</feature>
<dbReference type="Gene3D" id="1.20.1560.10">
    <property type="entry name" value="ABC transporter type 1, transmembrane domain"/>
    <property type="match status" value="1"/>
</dbReference>
<dbReference type="InterPro" id="IPR003439">
    <property type="entry name" value="ABC_transporter-like_ATP-bd"/>
</dbReference>
<keyword evidence="5 7" id="KW-1133">Transmembrane helix</keyword>
<dbReference type="SMART" id="SM00382">
    <property type="entry name" value="AAA"/>
    <property type="match status" value="1"/>
</dbReference>
<sequence>MISIDYATSGSLEKLHLYLISFLAYIAIEFFVDLFTGVLQTRALANASMDLRNALMSKILRMNTSEYAKKNSGSYVAYMTKYVEKMDYNFFYKICDLYPQILQFLGSVAWLLFLDWRLAVFVLVIGSIQLFVPKFLVAPTEMAQGESVEAGEKYTIAIKEIFEAFDLIKSYNLQQKIEVLHKNVNKENTKKLIKIDFMNILSNTASEAFSNITYIGIFFLGAVLVLLGFFKVSVIIAASQLVVFIVYPLGNLTRLITSIFAARAIIKDLTPILNMEEKAVDLTSKKSFENEIVFENVSFAYPEESEDDDGLSLEETEAIEPNFVFSSFNLQIKKGEKILIVGKSGAGKSTLLSLLYKKFTGYAGSIKIDGVDIRNISDEDYFNLVSVVHQSPFIFDDTIKNNISLYSEFDENKIEDAVSRAGLQKVILNLPEKYETKIGESASKISGGEKQRLAIARALIKDTPILLLDEATSALDNETAANIENMLLSDKTKTCIIISHHVSDLLKQSVDRIITVGA</sequence>
<evidence type="ECO:0000256" key="2">
    <source>
        <dbReference type="ARBA" id="ARBA00022692"/>
    </source>
</evidence>
<comment type="subcellular location">
    <subcellularLocation>
        <location evidence="1">Cell membrane</location>
        <topology evidence="1">Multi-pass membrane protein</topology>
    </subcellularLocation>
</comment>
<dbReference type="InterPro" id="IPR011527">
    <property type="entry name" value="ABC1_TM_dom"/>
</dbReference>
<keyword evidence="2 7" id="KW-0812">Transmembrane</keyword>
<accession>S6A558</accession>
<feature type="transmembrane region" description="Helical" evidence="7">
    <location>
        <begin position="15"/>
        <end position="39"/>
    </location>
</feature>
<dbReference type="PROSITE" id="PS50893">
    <property type="entry name" value="ABC_TRANSPORTER_2"/>
    <property type="match status" value="1"/>
</dbReference>
<dbReference type="PROSITE" id="PS50929">
    <property type="entry name" value="ABC_TM1F"/>
    <property type="match status" value="1"/>
</dbReference>
<evidence type="ECO:0000256" key="3">
    <source>
        <dbReference type="ARBA" id="ARBA00022741"/>
    </source>
</evidence>
<evidence type="ECO:0000259" key="8">
    <source>
        <dbReference type="PROSITE" id="PS50893"/>
    </source>
</evidence>
<dbReference type="GO" id="GO:0005886">
    <property type="term" value="C:plasma membrane"/>
    <property type="evidence" value="ECO:0007669"/>
    <property type="project" value="UniProtKB-SubCell"/>
</dbReference>
<dbReference type="InterPro" id="IPR003593">
    <property type="entry name" value="AAA+_ATPase"/>
</dbReference>
<dbReference type="HOGENOM" id="CLU_000604_84_3_12"/>
<gene>
    <name evidence="10" type="ORF">TPE_2614</name>
</gene>
<dbReference type="SUPFAM" id="SSF90123">
    <property type="entry name" value="ABC transporter transmembrane region"/>
    <property type="match status" value="1"/>
</dbReference>
<dbReference type="CDD" id="cd07346">
    <property type="entry name" value="ABC_6TM_exporters"/>
    <property type="match status" value="1"/>
</dbReference>
<organism evidence="10 11">
    <name type="scientific">Treponema pedis str. T A4</name>
    <dbReference type="NCBI Taxonomy" id="1291379"/>
    <lineage>
        <taxon>Bacteria</taxon>
        <taxon>Pseudomonadati</taxon>
        <taxon>Spirochaetota</taxon>
        <taxon>Spirochaetia</taxon>
        <taxon>Spirochaetales</taxon>
        <taxon>Treponemataceae</taxon>
        <taxon>Treponema</taxon>
    </lineage>
</organism>
<dbReference type="GO" id="GO:0005524">
    <property type="term" value="F:ATP binding"/>
    <property type="evidence" value="ECO:0007669"/>
    <property type="project" value="UniProtKB-KW"/>
</dbReference>
<dbReference type="PROSITE" id="PS00211">
    <property type="entry name" value="ABC_TRANSPORTER_1"/>
    <property type="match status" value="1"/>
</dbReference>
<dbReference type="Pfam" id="PF00664">
    <property type="entry name" value="ABC_membrane"/>
    <property type="match status" value="1"/>
</dbReference>
<dbReference type="InterPro" id="IPR027417">
    <property type="entry name" value="P-loop_NTPase"/>
</dbReference>
<feature type="transmembrane region" description="Helical" evidence="7">
    <location>
        <begin position="212"/>
        <end position="238"/>
    </location>
</feature>